<evidence type="ECO:0000313" key="2">
    <source>
        <dbReference type="Proteomes" id="UP000002640"/>
    </source>
</evidence>
<dbReference type="RefSeq" id="XP_009524933.1">
    <property type="nucleotide sequence ID" value="XM_009526638.1"/>
</dbReference>
<proteinExistence type="predicted"/>
<sequence>MTGGAVIPLCSQGNRGQAHTTGSRRLPPEPMKVMEQMDALNAGVELTVKTSLGHMPAYVAMEASRKMVSVAAKDCWSVCTNCSMLLFLQVKLLWIRRRERKHLSRGRTLRGGCTDRRLRCPIQRQSGVAAEPICAECALPRWRLSSDFLPACVMQARDLPLPGQLQVRLTVKPGDPFTACRDKIAPVDFIFQVETGYGGLRGAVEGMFRPEFELYLKPSNNVPQRDFSVIQEGEREFKVQLEPVRRGSAFVREQSLEAGPATQRYMSARQASLPDDATIQTPEDATCRQLQSIDQQEEAMQADQEAADKTNNAEYHAIRVYARGSGGPASAESVRLKAGA</sequence>
<gene>
    <name evidence="1" type="ORF">PHYSODRAFT_360220</name>
</gene>
<dbReference type="Proteomes" id="UP000002640">
    <property type="component" value="Unassembled WGS sequence"/>
</dbReference>
<name>G4Z2U2_PHYSP</name>
<dbReference type="InParanoid" id="G4Z2U2"/>
<evidence type="ECO:0000313" key="1">
    <source>
        <dbReference type="EMBL" id="EGZ22216.1"/>
    </source>
</evidence>
<dbReference type="KEGG" id="psoj:PHYSODRAFT_360220"/>
<organism evidence="1 2">
    <name type="scientific">Phytophthora sojae (strain P6497)</name>
    <name type="common">Soybean stem and root rot agent</name>
    <name type="synonym">Phytophthora megasperma f. sp. glycines</name>
    <dbReference type="NCBI Taxonomy" id="1094619"/>
    <lineage>
        <taxon>Eukaryota</taxon>
        <taxon>Sar</taxon>
        <taxon>Stramenopiles</taxon>
        <taxon>Oomycota</taxon>
        <taxon>Peronosporomycetes</taxon>
        <taxon>Peronosporales</taxon>
        <taxon>Peronosporaceae</taxon>
        <taxon>Phytophthora</taxon>
    </lineage>
</organism>
<keyword evidence="2" id="KW-1185">Reference proteome</keyword>
<protein>
    <submittedName>
        <fullName evidence="1">Uncharacterized protein</fullName>
    </submittedName>
</protein>
<dbReference type="GeneID" id="20650094"/>
<dbReference type="AlphaFoldDB" id="G4Z2U2"/>
<reference evidence="1 2" key="1">
    <citation type="journal article" date="2006" name="Science">
        <title>Phytophthora genome sequences uncover evolutionary origins and mechanisms of pathogenesis.</title>
        <authorList>
            <person name="Tyler B.M."/>
            <person name="Tripathy S."/>
            <person name="Zhang X."/>
            <person name="Dehal P."/>
            <person name="Jiang R.H."/>
            <person name="Aerts A."/>
            <person name="Arredondo F.D."/>
            <person name="Baxter L."/>
            <person name="Bensasson D."/>
            <person name="Beynon J.L."/>
            <person name="Chapman J."/>
            <person name="Damasceno C.M."/>
            <person name="Dorrance A.E."/>
            <person name="Dou D."/>
            <person name="Dickerman A.W."/>
            <person name="Dubchak I.L."/>
            <person name="Garbelotto M."/>
            <person name="Gijzen M."/>
            <person name="Gordon S.G."/>
            <person name="Govers F."/>
            <person name="Grunwald N.J."/>
            <person name="Huang W."/>
            <person name="Ivors K.L."/>
            <person name="Jones R.W."/>
            <person name="Kamoun S."/>
            <person name="Krampis K."/>
            <person name="Lamour K.H."/>
            <person name="Lee M.K."/>
            <person name="McDonald W.H."/>
            <person name="Medina M."/>
            <person name="Meijer H.J."/>
            <person name="Nordberg E.K."/>
            <person name="Maclean D.J."/>
            <person name="Ospina-Giraldo M.D."/>
            <person name="Morris P.F."/>
            <person name="Phuntumart V."/>
            <person name="Putnam N.H."/>
            <person name="Rash S."/>
            <person name="Rose J.K."/>
            <person name="Sakihama Y."/>
            <person name="Salamov A.A."/>
            <person name="Savidor A."/>
            <person name="Scheuring C.F."/>
            <person name="Smith B.M."/>
            <person name="Sobral B.W."/>
            <person name="Terry A."/>
            <person name="Torto-Alalibo T.A."/>
            <person name="Win J."/>
            <person name="Xu Z."/>
            <person name="Zhang H."/>
            <person name="Grigoriev I.V."/>
            <person name="Rokhsar D.S."/>
            <person name="Boore J.L."/>
        </authorList>
    </citation>
    <scope>NUCLEOTIDE SEQUENCE [LARGE SCALE GENOMIC DNA]</scope>
    <source>
        <strain evidence="1 2">P6497</strain>
    </source>
</reference>
<accession>G4Z2U2</accession>
<dbReference type="EMBL" id="JH159153">
    <property type="protein sequence ID" value="EGZ22216.1"/>
    <property type="molecule type" value="Genomic_DNA"/>
</dbReference>